<dbReference type="EMBL" id="JBEZVE010000042">
    <property type="protein sequence ID" value="MEU3787396.1"/>
    <property type="molecule type" value="Genomic_DNA"/>
</dbReference>
<evidence type="ECO:0000256" key="4">
    <source>
        <dbReference type="PROSITE-ProRule" id="PRU00335"/>
    </source>
</evidence>
<evidence type="ECO:0000313" key="6">
    <source>
        <dbReference type="EMBL" id="MEU3787396.1"/>
    </source>
</evidence>
<proteinExistence type="predicted"/>
<dbReference type="PROSITE" id="PS50977">
    <property type="entry name" value="HTH_TETR_2"/>
    <property type="match status" value="1"/>
</dbReference>
<dbReference type="Gene3D" id="1.10.10.60">
    <property type="entry name" value="Homeodomain-like"/>
    <property type="match status" value="1"/>
</dbReference>
<dbReference type="InterPro" id="IPR009057">
    <property type="entry name" value="Homeodomain-like_sf"/>
</dbReference>
<dbReference type="Pfam" id="PF00440">
    <property type="entry name" value="TetR_N"/>
    <property type="match status" value="1"/>
</dbReference>
<gene>
    <name evidence="6" type="ORF">AB0E89_43945</name>
</gene>
<protein>
    <submittedName>
        <fullName evidence="6">TetR/AcrR family transcriptional regulator</fullName>
    </submittedName>
</protein>
<evidence type="ECO:0000259" key="5">
    <source>
        <dbReference type="PROSITE" id="PS50977"/>
    </source>
</evidence>
<dbReference type="Proteomes" id="UP001550739">
    <property type="component" value="Unassembled WGS sequence"/>
</dbReference>
<dbReference type="RefSeq" id="WP_334583499.1">
    <property type="nucleotide sequence ID" value="NZ_JBEZVE010000042.1"/>
</dbReference>
<dbReference type="Pfam" id="PF16859">
    <property type="entry name" value="TetR_C_11"/>
    <property type="match status" value="1"/>
</dbReference>
<keyword evidence="1" id="KW-0805">Transcription regulation</keyword>
<organism evidence="6 7">
    <name type="scientific">Streptomyces sp. 900129855</name>
    <dbReference type="NCBI Taxonomy" id="3155129"/>
    <lineage>
        <taxon>Bacteria</taxon>
        <taxon>Bacillati</taxon>
        <taxon>Actinomycetota</taxon>
        <taxon>Actinomycetes</taxon>
        <taxon>Kitasatosporales</taxon>
        <taxon>Streptomycetaceae</taxon>
        <taxon>Streptomyces</taxon>
    </lineage>
</organism>
<dbReference type="SUPFAM" id="SSF48498">
    <property type="entry name" value="Tetracyclin repressor-like, C-terminal domain"/>
    <property type="match status" value="1"/>
</dbReference>
<dbReference type="InterPro" id="IPR011075">
    <property type="entry name" value="TetR_C"/>
</dbReference>
<dbReference type="PANTHER" id="PTHR30055">
    <property type="entry name" value="HTH-TYPE TRANSCRIPTIONAL REGULATOR RUTR"/>
    <property type="match status" value="1"/>
</dbReference>
<reference evidence="6 7" key="1">
    <citation type="submission" date="2024-06" db="EMBL/GenBank/DDBJ databases">
        <title>The Natural Products Discovery Center: Release of the First 8490 Sequenced Strains for Exploring Actinobacteria Biosynthetic Diversity.</title>
        <authorList>
            <person name="Kalkreuter E."/>
            <person name="Kautsar S.A."/>
            <person name="Yang D."/>
            <person name="Bader C.D."/>
            <person name="Teijaro C.N."/>
            <person name="Fluegel L."/>
            <person name="Davis C.M."/>
            <person name="Simpson J.R."/>
            <person name="Lauterbach L."/>
            <person name="Steele A.D."/>
            <person name="Gui C."/>
            <person name="Meng S."/>
            <person name="Li G."/>
            <person name="Viehrig K."/>
            <person name="Ye F."/>
            <person name="Su P."/>
            <person name="Kiefer A.F."/>
            <person name="Nichols A."/>
            <person name="Cepeda A.J."/>
            <person name="Yan W."/>
            <person name="Fan B."/>
            <person name="Jiang Y."/>
            <person name="Adhikari A."/>
            <person name="Zheng C.-J."/>
            <person name="Schuster L."/>
            <person name="Cowan T.M."/>
            <person name="Smanski M.J."/>
            <person name="Chevrette M.G."/>
            <person name="De Carvalho L.P.S."/>
            <person name="Shen B."/>
        </authorList>
    </citation>
    <scope>NUCLEOTIDE SEQUENCE [LARGE SCALE GENOMIC DNA]</scope>
    <source>
        <strain evidence="6 7">NPDC033843</strain>
    </source>
</reference>
<feature type="DNA-binding region" description="H-T-H motif" evidence="4">
    <location>
        <begin position="34"/>
        <end position="53"/>
    </location>
</feature>
<dbReference type="InterPro" id="IPR050109">
    <property type="entry name" value="HTH-type_TetR-like_transc_reg"/>
</dbReference>
<keyword evidence="7" id="KW-1185">Reference proteome</keyword>
<name>A0ABV2ZXU7_9ACTN</name>
<keyword evidence="3" id="KW-0804">Transcription</keyword>
<evidence type="ECO:0000256" key="3">
    <source>
        <dbReference type="ARBA" id="ARBA00023163"/>
    </source>
</evidence>
<evidence type="ECO:0000256" key="1">
    <source>
        <dbReference type="ARBA" id="ARBA00023015"/>
    </source>
</evidence>
<comment type="caution">
    <text evidence="6">The sequence shown here is derived from an EMBL/GenBank/DDBJ whole genome shotgun (WGS) entry which is preliminary data.</text>
</comment>
<dbReference type="InterPro" id="IPR001647">
    <property type="entry name" value="HTH_TetR"/>
</dbReference>
<keyword evidence="2 4" id="KW-0238">DNA-binding</keyword>
<evidence type="ECO:0000313" key="7">
    <source>
        <dbReference type="Proteomes" id="UP001550739"/>
    </source>
</evidence>
<feature type="domain" description="HTH tetR-type" evidence="5">
    <location>
        <begin position="6"/>
        <end position="71"/>
    </location>
</feature>
<dbReference type="PANTHER" id="PTHR30055:SF148">
    <property type="entry name" value="TETR-FAMILY TRANSCRIPTIONAL REGULATOR"/>
    <property type="match status" value="1"/>
</dbReference>
<evidence type="ECO:0000256" key="2">
    <source>
        <dbReference type="ARBA" id="ARBA00023125"/>
    </source>
</evidence>
<dbReference type="Gene3D" id="1.10.357.10">
    <property type="entry name" value="Tetracycline Repressor, domain 2"/>
    <property type="match status" value="1"/>
</dbReference>
<sequence>MAVRSESSRRAILDATMDLLVRDGRRAITVQKLTMEAIAKRAKVSKATIYRWWPSKAAVVIDAFMENHLAHTRIPEGVPVRDALLAHLKALITHYAGPQGKLVAQIIAEGQYDPETMANFRERFWQERAAAVEKLMRQGIDEGVFRPDLAPSAAAQLFYAPVYFHLLFGDSPLDDALAEQLVDLGIRDLAAHSDQDGTARVLSIPTQAGPVVGPLALPTDDL</sequence>
<dbReference type="InterPro" id="IPR036271">
    <property type="entry name" value="Tet_transcr_reg_TetR-rel_C_sf"/>
</dbReference>
<dbReference type="SUPFAM" id="SSF46689">
    <property type="entry name" value="Homeodomain-like"/>
    <property type="match status" value="1"/>
</dbReference>
<accession>A0ABV2ZXU7</accession>